<dbReference type="AlphaFoldDB" id="A0A4Y2JS58"/>
<dbReference type="EMBL" id="BGPR01003860">
    <property type="protein sequence ID" value="GBM93243.1"/>
    <property type="molecule type" value="Genomic_DNA"/>
</dbReference>
<sequence>MGDIGSPCLPPRSCPIRLSPFSFSPRQESIKIISLPCHFLLQKIPTGRHHEYVDEKPPDKQTGFRFPGGYNDGLGLPSAGDSRCLLRAMDGDGYYDSNLSTRAYCRLDAPGGFEPGRGDFDMNCHKKM</sequence>
<evidence type="ECO:0000313" key="2">
    <source>
        <dbReference type="Proteomes" id="UP000499080"/>
    </source>
</evidence>
<organism evidence="1 2">
    <name type="scientific">Araneus ventricosus</name>
    <name type="common">Orbweaver spider</name>
    <name type="synonym">Epeira ventricosa</name>
    <dbReference type="NCBI Taxonomy" id="182803"/>
    <lineage>
        <taxon>Eukaryota</taxon>
        <taxon>Metazoa</taxon>
        <taxon>Ecdysozoa</taxon>
        <taxon>Arthropoda</taxon>
        <taxon>Chelicerata</taxon>
        <taxon>Arachnida</taxon>
        <taxon>Araneae</taxon>
        <taxon>Araneomorphae</taxon>
        <taxon>Entelegynae</taxon>
        <taxon>Araneoidea</taxon>
        <taxon>Araneidae</taxon>
        <taxon>Araneus</taxon>
    </lineage>
</organism>
<protein>
    <submittedName>
        <fullName evidence="1">Uncharacterized protein</fullName>
    </submittedName>
</protein>
<keyword evidence="2" id="KW-1185">Reference proteome</keyword>
<proteinExistence type="predicted"/>
<evidence type="ECO:0000313" key="1">
    <source>
        <dbReference type="EMBL" id="GBM93243.1"/>
    </source>
</evidence>
<accession>A0A4Y2JS58</accession>
<comment type="caution">
    <text evidence="1">The sequence shown here is derived from an EMBL/GenBank/DDBJ whole genome shotgun (WGS) entry which is preliminary data.</text>
</comment>
<name>A0A4Y2JS58_ARAVE</name>
<gene>
    <name evidence="1" type="ORF">AVEN_107319_1</name>
</gene>
<dbReference type="Proteomes" id="UP000499080">
    <property type="component" value="Unassembled WGS sequence"/>
</dbReference>
<reference evidence="1 2" key="1">
    <citation type="journal article" date="2019" name="Sci. Rep.">
        <title>Orb-weaving spider Araneus ventricosus genome elucidates the spidroin gene catalogue.</title>
        <authorList>
            <person name="Kono N."/>
            <person name="Nakamura H."/>
            <person name="Ohtoshi R."/>
            <person name="Moran D.A.P."/>
            <person name="Shinohara A."/>
            <person name="Yoshida Y."/>
            <person name="Fujiwara M."/>
            <person name="Mori M."/>
            <person name="Tomita M."/>
            <person name="Arakawa K."/>
        </authorList>
    </citation>
    <scope>NUCLEOTIDE SEQUENCE [LARGE SCALE GENOMIC DNA]</scope>
</reference>